<gene>
    <name evidence="2" type="ORF">CPELLU_LOCUS7950</name>
</gene>
<comment type="caution">
    <text evidence="2">The sequence shown here is derived from an EMBL/GenBank/DDBJ whole genome shotgun (WGS) entry which is preliminary data.</text>
</comment>
<dbReference type="EMBL" id="CAJVQA010005486">
    <property type="protein sequence ID" value="CAG8621595.1"/>
    <property type="molecule type" value="Genomic_DNA"/>
</dbReference>
<proteinExistence type="predicted"/>
<feature type="non-terminal residue" evidence="2">
    <location>
        <position position="1"/>
    </location>
</feature>
<feature type="compositionally biased region" description="Acidic residues" evidence="1">
    <location>
        <begin position="213"/>
        <end position="223"/>
    </location>
</feature>
<name>A0A9N9GQ12_9GLOM</name>
<evidence type="ECO:0000313" key="3">
    <source>
        <dbReference type="Proteomes" id="UP000789759"/>
    </source>
</evidence>
<evidence type="ECO:0000313" key="2">
    <source>
        <dbReference type="EMBL" id="CAG8621595.1"/>
    </source>
</evidence>
<feature type="compositionally biased region" description="Low complexity" evidence="1">
    <location>
        <begin position="361"/>
        <end position="378"/>
    </location>
</feature>
<reference evidence="2" key="1">
    <citation type="submission" date="2021-06" db="EMBL/GenBank/DDBJ databases">
        <authorList>
            <person name="Kallberg Y."/>
            <person name="Tangrot J."/>
            <person name="Rosling A."/>
        </authorList>
    </citation>
    <scope>NUCLEOTIDE SEQUENCE</scope>
    <source>
        <strain evidence="2">FL966</strain>
    </source>
</reference>
<organism evidence="2 3">
    <name type="scientific">Cetraspora pellucida</name>
    <dbReference type="NCBI Taxonomy" id="1433469"/>
    <lineage>
        <taxon>Eukaryota</taxon>
        <taxon>Fungi</taxon>
        <taxon>Fungi incertae sedis</taxon>
        <taxon>Mucoromycota</taxon>
        <taxon>Glomeromycotina</taxon>
        <taxon>Glomeromycetes</taxon>
        <taxon>Diversisporales</taxon>
        <taxon>Gigasporaceae</taxon>
        <taxon>Cetraspora</taxon>
    </lineage>
</organism>
<accession>A0A9N9GQ12</accession>
<protein>
    <submittedName>
        <fullName evidence="2">17844_t:CDS:1</fullName>
    </submittedName>
</protein>
<feature type="region of interest" description="Disordered" evidence="1">
    <location>
        <begin position="213"/>
        <end position="232"/>
    </location>
</feature>
<evidence type="ECO:0000256" key="1">
    <source>
        <dbReference type="SAM" id="MobiDB-lite"/>
    </source>
</evidence>
<feature type="compositionally biased region" description="Polar residues" evidence="1">
    <location>
        <begin position="379"/>
        <end position="391"/>
    </location>
</feature>
<dbReference type="AlphaFoldDB" id="A0A9N9GQ12"/>
<dbReference type="Proteomes" id="UP000789759">
    <property type="component" value="Unassembled WGS sequence"/>
</dbReference>
<sequence>MNKIFNIIKKTIKINRQYQEDNVNATFQYEHENSHPASHHYSIWIDPTPYHGPLIVTEQSFHDNESNSQDVINNRISSCNEPFTIEQSSLLPSLDHLNNSNRDISSYQSNQFIDTAYNDNDNGSLSHYSNSQETLYEASSYQLAQFVDPIICNEQSLNASVVEQSSCPMSLNIQSDPLINTCDESSNIQQDQFINLNTDLDSQRPFTLLLDSSEVDDSDDETSETINNSESNNVDGDYEYAIRLWQIYNEELNIDNAQVRNNLESNHEGHNQEDLYECNMQVHDNWEESNIVINNSSSINDNNDSCDVMPIQNWNSSRGWDEDLIEQPNDWNEEINDSSSNCNDTQTIRNDNGLSWGVNESPSSSDGDINDSSSNCNDTQTIRNDNGLSWG</sequence>
<feature type="compositionally biased region" description="Polar residues" evidence="1">
    <location>
        <begin position="337"/>
        <end position="353"/>
    </location>
</feature>
<keyword evidence="3" id="KW-1185">Reference proteome</keyword>
<dbReference type="OrthoDB" id="10340799at2759"/>
<feature type="region of interest" description="Disordered" evidence="1">
    <location>
        <begin position="336"/>
        <end position="391"/>
    </location>
</feature>